<name>A0A8S5M9D0_9CAUD</name>
<dbReference type="EMBL" id="BK014852">
    <property type="protein sequence ID" value="DAD78854.1"/>
    <property type="molecule type" value="Genomic_DNA"/>
</dbReference>
<proteinExistence type="predicted"/>
<accession>A0A8S5M9D0</accession>
<reference evidence="1" key="1">
    <citation type="journal article" date="2021" name="Proc. Natl. Acad. Sci. U.S.A.">
        <title>A Catalog of Tens of Thousands of Viruses from Human Metagenomes Reveals Hidden Associations with Chronic Diseases.</title>
        <authorList>
            <person name="Tisza M.J."/>
            <person name="Buck C.B."/>
        </authorList>
    </citation>
    <scope>NUCLEOTIDE SEQUENCE</scope>
    <source>
        <strain evidence="1">Ct1Js5</strain>
    </source>
</reference>
<sequence length="29" mass="3147">MILLLFFPKSVRLSATAGEAKSPWGAIKN</sequence>
<protein>
    <submittedName>
        <fullName evidence="1">Uncharacterized protein</fullName>
    </submittedName>
</protein>
<evidence type="ECO:0000313" key="1">
    <source>
        <dbReference type="EMBL" id="DAD78854.1"/>
    </source>
</evidence>
<organism evidence="1">
    <name type="scientific">Myoviridae sp. ct1Js5</name>
    <dbReference type="NCBI Taxonomy" id="2826601"/>
    <lineage>
        <taxon>Viruses</taxon>
        <taxon>Duplodnaviria</taxon>
        <taxon>Heunggongvirae</taxon>
        <taxon>Uroviricota</taxon>
        <taxon>Caudoviricetes</taxon>
    </lineage>
</organism>